<dbReference type="PANTHER" id="PTHR23079:SF14">
    <property type="entry name" value="RNA-DEPENDENT RNA POLYMERASE"/>
    <property type="match status" value="1"/>
</dbReference>
<keyword evidence="1" id="KW-0548">Nucleotidyltransferase</keyword>
<sequence>MVFSPLGSNVHFAHERPLGATFHSNGSVISLDSSDSERDDDSPGSSGYNTTQDETISDVAATSTPQQPRQDASCNRASGSQRPLVPLNLPDIFSSLTVSESRVASHSRDGRREQAVHPGPRRSGTSGQTPQAESSSARGHWRITPSTTDTSPLTEDPEKPHPSPAPNRTTSSMSPRISPPAPPPSPPPVQGKLRSPLRTICHSQNVQKIMEHRRISWGVQYELARGVLAERWKWEDVTDGVLERLQGSNAVAAPRVRWVMADAMGQGNTGHHGDFGVTTRELWDEYDREQEAILERRSRGLGLMGEWKGIRDWYGGRIQQVVRLSKSNGTFRYRLDQPGMQRSNRFARFLGSRRILQIKLSKDLQFAKESGIPEHLGNRFLFCGRVFAPFAAKDSSVYMMELNEDVDRNLDHHQGDDTRISLWDFIEWHNPLSKNMNQPMGKWLARFDLGLSTSVPVLRFEPDNIQFIPDIEEKPENDQEKVPSEKIFTDGCGFINGAALTLIARHLVLASRPTAVQGRVAGSKGLWILCPKDRSSTEPPRIWIRNSQKKVKLNSLEKDSAHVIFDLVAQSNNITFPSRLNKQLIVNLAENGVNTRVFEELLREGLGEIFASVTRWDGAGAMPLLWTNVNSLGGVSRSRLQKVARGLARAIGLAKRFDMDRQDADDDDGDDDDGPDAEAEFKTLHQTVLELIQAGFNPKSSRYLYEKMREVLKQAMELFLKKYHIEVPQSGEAFVVPDPLGVLEEGQIQFKSSQELKDPLTETNVCCIRGPVLVSRNPTMIASDIQKVEAIEHELLADYTNVVVFSTKGSRSLASLLAGGEEDTVMVNWAPSIVEQYTNSEFIDKPDDFEKRNFEGTVERVKSFVDRLRLSQTTSNGDHKFFLEAMLQGLGNSKVGMYSKYHDIATYTKGYSDPETIRLAYMFTTCLDSRKTGLRVLEKVFEQDSKKYAWSLPNCLRVDEEVGESQNFVPKRGGALRPFILDELQDFGKGVKDEFLAKYERPDGQLAAEPLFKDRHLLRPHQRISEKLSEMQSLPRVKVDDFLAEARRELVAVEEHVKAMKLEWPNVFRATKEREPAPKRGSKPSSKPSQNNKFDVLRREFALGPDVPHLALLGDVPEIRASYAYSLCSPSNANFAFAMAFEELCNIKARELGGATIDREFAELMSIPKSAVRTLSVLRASMA</sequence>
<keyword evidence="1" id="KW-0808">Transferase</keyword>
<name>A0AAD4LI46_9AGAM</name>
<feature type="compositionally biased region" description="Polar residues" evidence="2">
    <location>
        <begin position="47"/>
        <end position="81"/>
    </location>
</feature>
<feature type="region of interest" description="Disordered" evidence="2">
    <location>
        <begin position="29"/>
        <end position="87"/>
    </location>
</feature>
<comment type="caution">
    <text evidence="4">The sequence shown here is derived from an EMBL/GenBank/DDBJ whole genome shotgun (WGS) entry which is preliminary data.</text>
</comment>
<dbReference type="EMBL" id="JAKELL010000024">
    <property type="protein sequence ID" value="KAH8991935.1"/>
    <property type="molecule type" value="Genomic_DNA"/>
</dbReference>
<dbReference type="Proteomes" id="UP001201163">
    <property type="component" value="Unassembled WGS sequence"/>
</dbReference>
<comment type="catalytic activity">
    <reaction evidence="1">
        <text>RNA(n) + a ribonucleoside 5'-triphosphate = RNA(n+1) + diphosphate</text>
        <dbReference type="Rhea" id="RHEA:21248"/>
        <dbReference type="Rhea" id="RHEA-COMP:14527"/>
        <dbReference type="Rhea" id="RHEA-COMP:17342"/>
        <dbReference type="ChEBI" id="CHEBI:33019"/>
        <dbReference type="ChEBI" id="CHEBI:61557"/>
        <dbReference type="ChEBI" id="CHEBI:140395"/>
        <dbReference type="EC" id="2.7.7.48"/>
    </reaction>
</comment>
<feature type="compositionally biased region" description="Basic and acidic residues" evidence="2">
    <location>
        <begin position="106"/>
        <end position="115"/>
    </location>
</feature>
<keyword evidence="1" id="KW-0696">RNA-directed RNA polymerase</keyword>
<dbReference type="InterPro" id="IPR057596">
    <property type="entry name" value="RDRP_core"/>
</dbReference>
<evidence type="ECO:0000313" key="5">
    <source>
        <dbReference type="Proteomes" id="UP001201163"/>
    </source>
</evidence>
<feature type="domain" description="RDRP core" evidence="3">
    <location>
        <begin position="332"/>
        <end position="944"/>
    </location>
</feature>
<dbReference type="EC" id="2.7.7.48" evidence="1"/>
<reference evidence="4" key="1">
    <citation type="submission" date="2022-01" db="EMBL/GenBank/DDBJ databases">
        <title>Comparative genomics reveals a dynamic genome evolution in the ectomycorrhizal milk-cap (Lactarius) mushrooms.</title>
        <authorList>
            <consortium name="DOE Joint Genome Institute"/>
            <person name="Lebreton A."/>
            <person name="Tang N."/>
            <person name="Kuo A."/>
            <person name="LaButti K."/>
            <person name="Drula E."/>
            <person name="Barry K."/>
            <person name="Clum A."/>
            <person name="Lipzen A."/>
            <person name="Mousain D."/>
            <person name="Ng V."/>
            <person name="Wang R."/>
            <person name="Wang X."/>
            <person name="Dai Y."/>
            <person name="Henrissat B."/>
            <person name="Grigoriev I.V."/>
            <person name="Guerin-Laguette A."/>
            <person name="Yu F."/>
            <person name="Martin F.M."/>
        </authorList>
    </citation>
    <scope>NUCLEOTIDE SEQUENCE</scope>
    <source>
        <strain evidence="4">QP</strain>
    </source>
</reference>
<feature type="region of interest" description="Disordered" evidence="2">
    <location>
        <begin position="100"/>
        <end position="194"/>
    </location>
</feature>
<dbReference type="Pfam" id="PF05183">
    <property type="entry name" value="RdRP"/>
    <property type="match status" value="1"/>
</dbReference>
<keyword evidence="5" id="KW-1185">Reference proteome</keyword>
<proteinExistence type="inferred from homology"/>
<evidence type="ECO:0000256" key="1">
    <source>
        <dbReference type="RuleBase" id="RU363098"/>
    </source>
</evidence>
<dbReference type="GO" id="GO:0003723">
    <property type="term" value="F:RNA binding"/>
    <property type="evidence" value="ECO:0007669"/>
    <property type="project" value="UniProtKB-KW"/>
</dbReference>
<feature type="compositionally biased region" description="Polar residues" evidence="2">
    <location>
        <begin position="123"/>
        <end position="137"/>
    </location>
</feature>
<evidence type="ECO:0000313" key="4">
    <source>
        <dbReference type="EMBL" id="KAH8991935.1"/>
    </source>
</evidence>
<comment type="similarity">
    <text evidence="1">Belongs to the RdRP family.</text>
</comment>
<keyword evidence="1" id="KW-0694">RNA-binding</keyword>
<dbReference type="InterPro" id="IPR007855">
    <property type="entry name" value="RDRP"/>
</dbReference>
<dbReference type="GO" id="GO:0031380">
    <property type="term" value="C:nuclear RNA-directed RNA polymerase complex"/>
    <property type="evidence" value="ECO:0007669"/>
    <property type="project" value="TreeGrafter"/>
</dbReference>
<dbReference type="GO" id="GO:0003968">
    <property type="term" value="F:RNA-directed RNA polymerase activity"/>
    <property type="evidence" value="ECO:0007669"/>
    <property type="project" value="UniProtKB-KW"/>
</dbReference>
<accession>A0AAD4LI46</accession>
<gene>
    <name evidence="4" type="ORF">EDB92DRAFT_2087296</name>
</gene>
<dbReference type="PANTHER" id="PTHR23079">
    <property type="entry name" value="RNA-DEPENDENT RNA POLYMERASE"/>
    <property type="match status" value="1"/>
</dbReference>
<organism evidence="4 5">
    <name type="scientific">Lactarius akahatsu</name>
    <dbReference type="NCBI Taxonomy" id="416441"/>
    <lineage>
        <taxon>Eukaryota</taxon>
        <taxon>Fungi</taxon>
        <taxon>Dikarya</taxon>
        <taxon>Basidiomycota</taxon>
        <taxon>Agaricomycotina</taxon>
        <taxon>Agaricomycetes</taxon>
        <taxon>Russulales</taxon>
        <taxon>Russulaceae</taxon>
        <taxon>Lactarius</taxon>
    </lineage>
</organism>
<protein>
    <recommendedName>
        <fullName evidence="1">RNA-dependent RNA polymerase</fullName>
        <ecNumber evidence="1">2.7.7.48</ecNumber>
    </recommendedName>
</protein>
<evidence type="ECO:0000259" key="3">
    <source>
        <dbReference type="Pfam" id="PF05183"/>
    </source>
</evidence>
<dbReference type="GO" id="GO:0030422">
    <property type="term" value="P:siRNA processing"/>
    <property type="evidence" value="ECO:0007669"/>
    <property type="project" value="TreeGrafter"/>
</dbReference>
<feature type="region of interest" description="Disordered" evidence="2">
    <location>
        <begin position="1070"/>
        <end position="1091"/>
    </location>
</feature>
<feature type="compositionally biased region" description="Polar residues" evidence="2">
    <location>
        <begin position="144"/>
        <end position="153"/>
    </location>
</feature>
<feature type="compositionally biased region" description="Pro residues" evidence="2">
    <location>
        <begin position="177"/>
        <end position="189"/>
    </location>
</feature>
<evidence type="ECO:0000256" key="2">
    <source>
        <dbReference type="SAM" id="MobiDB-lite"/>
    </source>
</evidence>
<dbReference type="AlphaFoldDB" id="A0AAD4LI46"/>